<sequence>MTRAEAVALAERMYAAASAGDVDAVDEIFTEDFHSHPMGTRGREHIRSAWQLILGRFPGMRITAEDVLVDGDRVAVRGAFRAGDQEGTLMEIFRVADGRIAELWGVSTLRLR</sequence>
<evidence type="ECO:0000313" key="3">
    <source>
        <dbReference type="Proteomes" id="UP001240150"/>
    </source>
</evidence>
<dbReference type="Pfam" id="PF12680">
    <property type="entry name" value="SnoaL_2"/>
    <property type="match status" value="1"/>
</dbReference>
<dbReference type="RefSeq" id="WP_284913789.1">
    <property type="nucleotide sequence ID" value="NZ_CP126980.1"/>
</dbReference>
<feature type="domain" description="SnoaL-like" evidence="1">
    <location>
        <begin position="10"/>
        <end position="102"/>
    </location>
</feature>
<dbReference type="EMBL" id="CP126980">
    <property type="protein sequence ID" value="WIM92583.1"/>
    <property type="molecule type" value="Genomic_DNA"/>
</dbReference>
<dbReference type="InterPro" id="IPR037401">
    <property type="entry name" value="SnoaL-like"/>
</dbReference>
<keyword evidence="3" id="KW-1185">Reference proteome</keyword>
<dbReference type="Gene3D" id="3.10.450.50">
    <property type="match status" value="1"/>
</dbReference>
<dbReference type="SUPFAM" id="SSF54427">
    <property type="entry name" value="NTF2-like"/>
    <property type="match status" value="1"/>
</dbReference>
<protein>
    <submittedName>
        <fullName evidence="2">Nuclear transport factor 2 family protein</fullName>
    </submittedName>
</protein>
<reference evidence="2 3" key="1">
    <citation type="submission" date="2023-06" db="EMBL/GenBank/DDBJ databases">
        <authorList>
            <person name="Yushchuk O."/>
            <person name="Binda E."/>
            <person name="Ruckert-Reed C."/>
            <person name="Fedorenko V."/>
            <person name="Kalinowski J."/>
            <person name="Marinelli F."/>
        </authorList>
    </citation>
    <scope>NUCLEOTIDE SEQUENCE [LARGE SCALE GENOMIC DNA]</scope>
    <source>
        <strain evidence="2 3">NRRL 3884</strain>
    </source>
</reference>
<gene>
    <name evidence="2" type="ORF">ACTOB_004531</name>
</gene>
<name>A0ABY8W6E0_9ACTN</name>
<dbReference type="InterPro" id="IPR032710">
    <property type="entry name" value="NTF2-like_dom_sf"/>
</dbReference>
<accession>A0ABY8W6E0</accession>
<evidence type="ECO:0000259" key="1">
    <source>
        <dbReference type="Pfam" id="PF12680"/>
    </source>
</evidence>
<evidence type="ECO:0000313" key="2">
    <source>
        <dbReference type="EMBL" id="WIM92583.1"/>
    </source>
</evidence>
<dbReference type="Proteomes" id="UP001240150">
    <property type="component" value="Chromosome"/>
</dbReference>
<organism evidence="2 3">
    <name type="scientific">Actinoplanes oblitus</name>
    <dbReference type="NCBI Taxonomy" id="3040509"/>
    <lineage>
        <taxon>Bacteria</taxon>
        <taxon>Bacillati</taxon>
        <taxon>Actinomycetota</taxon>
        <taxon>Actinomycetes</taxon>
        <taxon>Micromonosporales</taxon>
        <taxon>Micromonosporaceae</taxon>
        <taxon>Actinoplanes</taxon>
    </lineage>
</organism>
<proteinExistence type="predicted"/>